<dbReference type="EMBL" id="SGXA01000003">
    <property type="protein sequence ID" value="RZS69066.1"/>
    <property type="molecule type" value="Genomic_DNA"/>
</dbReference>
<evidence type="ECO:0000313" key="1">
    <source>
        <dbReference type="EMBL" id="RZS69066.1"/>
    </source>
</evidence>
<name>A0A4Q7ML82_9BACT</name>
<dbReference type="AlphaFoldDB" id="A0A4Q7ML82"/>
<dbReference type="Pfam" id="PF19777">
    <property type="entry name" value="DUF6263"/>
    <property type="match status" value="1"/>
</dbReference>
<sequence length="282" mass="31240">MVSCKDASVDLRFVPDDNALYELSYEGSGTGVRNGATEKHFISYVWDLQTAKDTNAAGIKATYKRFKIDALFPKDTLRVDTDHPIPDSIGRNTPALMAPWVWQSVKGLSFNFRMNSLGKIEKIASFTQLQTELAKKILQDSALAQTDRFSTVLDIAASQFSASATQDLLQQVFIEFPGRVMKVGDTVGRTYKYSNGLPLVIVQMFKVSEITDTEVAFLMGGSGFLEESSDHSLKVEQQGKLIVNRKTGMLESAYLEEVITGKLDGQPFKQDGTVKAVCRRLN</sequence>
<accession>A0A4Q7ML82</accession>
<evidence type="ECO:0000313" key="2">
    <source>
        <dbReference type="Proteomes" id="UP000293874"/>
    </source>
</evidence>
<dbReference type="Proteomes" id="UP000293874">
    <property type="component" value="Unassembled WGS sequence"/>
</dbReference>
<organism evidence="1 2">
    <name type="scientific">Pseudobacter ginsenosidimutans</name>
    <dbReference type="NCBI Taxonomy" id="661488"/>
    <lineage>
        <taxon>Bacteria</taxon>
        <taxon>Pseudomonadati</taxon>
        <taxon>Bacteroidota</taxon>
        <taxon>Chitinophagia</taxon>
        <taxon>Chitinophagales</taxon>
        <taxon>Chitinophagaceae</taxon>
        <taxon>Pseudobacter</taxon>
    </lineage>
</organism>
<comment type="caution">
    <text evidence="1">The sequence shown here is derived from an EMBL/GenBank/DDBJ whole genome shotgun (WGS) entry which is preliminary data.</text>
</comment>
<proteinExistence type="predicted"/>
<keyword evidence="2" id="KW-1185">Reference proteome</keyword>
<gene>
    <name evidence="1" type="ORF">EV199_4891</name>
</gene>
<protein>
    <submittedName>
        <fullName evidence="1">Uncharacterized protein</fullName>
    </submittedName>
</protein>
<reference evidence="1 2" key="1">
    <citation type="submission" date="2019-02" db="EMBL/GenBank/DDBJ databases">
        <title>Genomic Encyclopedia of Type Strains, Phase IV (KMG-IV): sequencing the most valuable type-strain genomes for metagenomic binning, comparative biology and taxonomic classification.</title>
        <authorList>
            <person name="Goeker M."/>
        </authorList>
    </citation>
    <scope>NUCLEOTIDE SEQUENCE [LARGE SCALE GENOMIC DNA]</scope>
    <source>
        <strain evidence="1 2">DSM 18116</strain>
    </source>
</reference>
<dbReference type="InterPro" id="IPR046230">
    <property type="entry name" value="DUF6263"/>
</dbReference>